<sequence length="781" mass="86745">MASITQVLSQLLLPISLFLLLHLPYRCIALKPLEACKFNAIYQLGDSLSDTGNLIIENPAFPSSKLPYGETFFKKPTGRCSDGLLIIDYFALAAGIPLLDPYLNKGALFGKGRGVNFAVAGSTALPVNVLAQMNISSPFTNISLNLQLDWMDTHFESICLNAKDCENKLKSSLFIVGEIGGNDYDFGLFLGKKTIKEAMNMVPQVVQAIKDAVQKILAYGAPRVIVPGNFPNGCLPYYLTAFQTNDSSAYNEYHCLKGFNELSIYHNDHLQKAIEELKEEHPNATILYGDYYSAFLWVLHHASNLGFDTSSLQKSCCGIGGDYNFSSAKICGASGVPVCSNPDQHISWDGIHLTQKTHNYMSAWLIRNLLPQLGSFAAGLRFLDPYLNKDAHLSKVLGVNFAVAGSTALPIDVLAEMNISSSMTNSSLNIQLEWMDTHFNSICFSARDCAKKLKSSLFMMGEIGGNDYSYAILQGQKTIKEAANMVPQVVQAIKDALKKVLGYGALRVVVPGNFPTGCRPIYLTSFQTNDSSAYDEYHCLKGLNELSIYHNDHLKKAIDELKQGHPNVTIKYGDYYNAFMWLLRHASNLGFDASSLQKSCCGIGGDYNYNRAKPCGASGVPVCSNPDQHIIWDGVHLTQKAYYYISHWLIQDFLRQLRCVLTLYHRYPCYKVLDTITYLKFVSSFDGGFDSGLTNIHDPAVCMVSECHGLWIFNCGCPRNFPIGCPPIYLTGFQTNDSSAYDEYHCLKGLNEFSVHHNCHLQNAIDELRQEHPNVIIRYGN</sequence>
<protein>
    <recommendedName>
        <fullName evidence="8">GDSL esterase/lipase At5g03980-like</fullName>
    </recommendedName>
</protein>
<evidence type="ECO:0000313" key="6">
    <source>
        <dbReference type="EMBL" id="KAH7543022.1"/>
    </source>
</evidence>
<comment type="similarity">
    <text evidence="1">Belongs to the 'GDSL' lipolytic enzyme family.</text>
</comment>
<evidence type="ECO:0000256" key="2">
    <source>
        <dbReference type="ARBA" id="ARBA00022729"/>
    </source>
</evidence>
<dbReference type="InterPro" id="IPR001087">
    <property type="entry name" value="GDSL"/>
</dbReference>
<keyword evidence="3" id="KW-0378">Hydrolase</keyword>
<dbReference type="GO" id="GO:0016788">
    <property type="term" value="F:hydrolase activity, acting on ester bonds"/>
    <property type="evidence" value="ECO:0007669"/>
    <property type="project" value="InterPro"/>
</dbReference>
<dbReference type="Gene3D" id="3.40.50.1110">
    <property type="entry name" value="SGNH hydrolase"/>
    <property type="match status" value="2"/>
</dbReference>
<organism evidence="6 7">
    <name type="scientific">Ziziphus jujuba var. spinosa</name>
    <dbReference type="NCBI Taxonomy" id="714518"/>
    <lineage>
        <taxon>Eukaryota</taxon>
        <taxon>Viridiplantae</taxon>
        <taxon>Streptophyta</taxon>
        <taxon>Embryophyta</taxon>
        <taxon>Tracheophyta</taxon>
        <taxon>Spermatophyta</taxon>
        <taxon>Magnoliopsida</taxon>
        <taxon>eudicotyledons</taxon>
        <taxon>Gunneridae</taxon>
        <taxon>Pentapetalae</taxon>
        <taxon>rosids</taxon>
        <taxon>fabids</taxon>
        <taxon>Rosales</taxon>
        <taxon>Rhamnaceae</taxon>
        <taxon>Paliureae</taxon>
        <taxon>Ziziphus</taxon>
    </lineage>
</organism>
<evidence type="ECO:0000256" key="4">
    <source>
        <dbReference type="ARBA" id="ARBA00023180"/>
    </source>
</evidence>
<keyword evidence="2 5" id="KW-0732">Signal</keyword>
<dbReference type="InterPro" id="IPR035669">
    <property type="entry name" value="SGNH_plant_lipase-like"/>
</dbReference>
<dbReference type="PANTHER" id="PTHR22835">
    <property type="entry name" value="ZINC FINGER FYVE DOMAIN CONTAINING PROTEIN"/>
    <property type="match status" value="1"/>
</dbReference>
<evidence type="ECO:0000256" key="3">
    <source>
        <dbReference type="ARBA" id="ARBA00022801"/>
    </source>
</evidence>
<keyword evidence="4" id="KW-0325">Glycoprotein</keyword>
<dbReference type="InterPro" id="IPR036514">
    <property type="entry name" value="SGNH_hydro_sf"/>
</dbReference>
<name>A0A978VW27_ZIZJJ</name>
<dbReference type="Pfam" id="PF00657">
    <property type="entry name" value="Lipase_GDSL"/>
    <property type="match status" value="2"/>
</dbReference>
<evidence type="ECO:0000256" key="1">
    <source>
        <dbReference type="ARBA" id="ARBA00008668"/>
    </source>
</evidence>
<dbReference type="Proteomes" id="UP000813462">
    <property type="component" value="Unassembled WGS sequence"/>
</dbReference>
<dbReference type="CDD" id="cd01837">
    <property type="entry name" value="SGNH_plant_lipase_like"/>
    <property type="match status" value="1"/>
</dbReference>
<proteinExistence type="inferred from homology"/>
<dbReference type="EMBL" id="JAEACU010000002">
    <property type="protein sequence ID" value="KAH7543022.1"/>
    <property type="molecule type" value="Genomic_DNA"/>
</dbReference>
<dbReference type="SUPFAM" id="SSF52266">
    <property type="entry name" value="SGNH hydrolase"/>
    <property type="match status" value="1"/>
</dbReference>
<comment type="caution">
    <text evidence="6">The sequence shown here is derived from an EMBL/GenBank/DDBJ whole genome shotgun (WGS) entry which is preliminary data.</text>
</comment>
<evidence type="ECO:0000256" key="5">
    <source>
        <dbReference type="SAM" id="SignalP"/>
    </source>
</evidence>
<reference evidence="6" key="1">
    <citation type="journal article" date="2021" name="Front. Plant Sci.">
        <title>Chromosome-Scale Genome Assembly for Chinese Sour Jujube and Insights Into Its Genome Evolution and Domestication Signature.</title>
        <authorList>
            <person name="Shen L.-Y."/>
            <person name="Luo H."/>
            <person name="Wang X.-L."/>
            <person name="Wang X.-M."/>
            <person name="Qiu X.-J."/>
            <person name="Liu H."/>
            <person name="Zhou S.-S."/>
            <person name="Jia K.-H."/>
            <person name="Nie S."/>
            <person name="Bao Y.-T."/>
            <person name="Zhang R.-G."/>
            <person name="Yun Q.-Z."/>
            <person name="Chai Y.-H."/>
            <person name="Lu J.-Y."/>
            <person name="Li Y."/>
            <person name="Zhao S.-W."/>
            <person name="Mao J.-F."/>
            <person name="Jia S.-G."/>
            <person name="Mao Y.-M."/>
        </authorList>
    </citation>
    <scope>NUCLEOTIDE SEQUENCE</scope>
    <source>
        <strain evidence="6">AT0</strain>
        <tissue evidence="6">Leaf</tissue>
    </source>
</reference>
<dbReference type="AlphaFoldDB" id="A0A978VW27"/>
<feature type="chain" id="PRO_5036756492" description="GDSL esterase/lipase At5g03980-like" evidence="5">
    <location>
        <begin position="30"/>
        <end position="781"/>
    </location>
</feature>
<evidence type="ECO:0000313" key="7">
    <source>
        <dbReference type="Proteomes" id="UP000813462"/>
    </source>
</evidence>
<gene>
    <name evidence="6" type="ORF">FEM48_Zijuj02G0138600</name>
</gene>
<accession>A0A978VW27</accession>
<dbReference type="PANTHER" id="PTHR22835:SF654">
    <property type="entry name" value="ACETYLAJMALAN ESTERASE-LIKE"/>
    <property type="match status" value="1"/>
</dbReference>
<evidence type="ECO:0008006" key="8">
    <source>
        <dbReference type="Google" id="ProtNLM"/>
    </source>
</evidence>
<feature type="signal peptide" evidence="5">
    <location>
        <begin position="1"/>
        <end position="29"/>
    </location>
</feature>